<dbReference type="SUPFAM" id="SSF52540">
    <property type="entry name" value="P-loop containing nucleoside triphosphate hydrolases"/>
    <property type="match status" value="1"/>
</dbReference>
<dbReference type="PROSITE" id="PS50067">
    <property type="entry name" value="KINESIN_MOTOR_2"/>
    <property type="match status" value="1"/>
</dbReference>
<dbReference type="InterPro" id="IPR036961">
    <property type="entry name" value="Kinesin_motor_dom_sf"/>
</dbReference>
<comment type="caution">
    <text evidence="1">The sequence shown here is derived from an EMBL/GenBank/DDBJ whole genome shotgun (WGS) entry which is preliminary data.</text>
</comment>
<dbReference type="EMBL" id="CAXAMM010015224">
    <property type="protein sequence ID" value="CAK9035802.1"/>
    <property type="molecule type" value="Genomic_DNA"/>
</dbReference>
<gene>
    <name evidence="1" type="ORF">SCF082_LOCUS21456</name>
</gene>
<evidence type="ECO:0000313" key="1">
    <source>
        <dbReference type="EMBL" id="CAK9035802.1"/>
    </source>
</evidence>
<sequence length="1070" mass="118132">MDPSEAIRIGVRLRPLVPCEAGQSHCLKVRDNVIMIDDGGKAPKEFAFDYVMDSTNARSVDFVSQERCYQLMAEKMVEHALQGYSTCLFCYGQTGTGKTTTILGKSKPSSEQGLLLRLVADLFQQVKVLADQGNHAQCRVQIVEVHNEKVRDLLTETPVPTSPTPEVHVHPQLGVYLKHVLDQPVHSLEACLKLIDEASNRQTVAPTAMNARSSRGHTVYKLSVEKHGSDNTVMTSEVYFVDLAGRENERSTKVSGDRLVELSFINRSLMWLSQCIYALGGERTRRTSRLNSLELARTALTGPRGSADSNEGSRVVKRDKGQVEKRTSIDRSKMSSRSSTISEDSDDRRGSKGAESTARFRNSKLTLLLAKALSGNSKTSVICTLSPAKANAEESYTTLNFAASLKNVKVFAKPATRIDKDSLISGLQAELHELREKLAADNSLELSSRLEVANGLLETYRESWQQKIEENHQLREQCNSALKRLGLAKFRVAAREHSSPSPKEHHSWSSSSGPSQDLRERRPSCPHLASYSDDPDTSGQSFFPIMEKGLEYCLGCAPECHFVLPRSNGISPQCAFLWLEEDRLFLRPAMSGGTVVEVNHTRLRGDERRELFHGDFLVLGSSVCFFVSLETSGFATGGVGSGASRVQKLPTWWSLGPKERSKMMQEILESDSSHQLQVALHYMSVLQGQNLDSAGFQSLDQFLRSAQRAARLVSEANALTDALKPLSNLKLELSSIAPVMLYGYGDNFAIPDLCVRLIKRSRTSEVESLSIWTLPQFEVRLKMMRELHEKRLQNPDTFALEMRRLQPWESVELADTRTTSTLAQDAERLFVKMDHLLAQQTSASGKGLKESKLGEGRQREQIVKKQTPAFAIAGPRSRSLGRRSQVEDSFQIDQLADASTSFSSSGHIPEADSAVVVHELLGDASPSFSSASSWSKAGRGERDASGTVPCWVTTYSRNPKIPGTSTAPVPAPNMGRTAHLPSSARGTSSLSPPRMKWFTRSSVPVAGEIGQASVQSTPGFPLSNVENGPQNPFEHATLPVPHCRWTLPAARHWQTFRWEGPTQTQETALV</sequence>
<evidence type="ECO:0000313" key="2">
    <source>
        <dbReference type="Proteomes" id="UP001642464"/>
    </source>
</evidence>
<dbReference type="Pfam" id="PF00225">
    <property type="entry name" value="Kinesin"/>
    <property type="match status" value="2"/>
</dbReference>
<dbReference type="Proteomes" id="UP001642464">
    <property type="component" value="Unassembled WGS sequence"/>
</dbReference>
<dbReference type="CDD" id="cd00060">
    <property type="entry name" value="FHA"/>
    <property type="match status" value="1"/>
</dbReference>
<dbReference type="InterPro" id="IPR027640">
    <property type="entry name" value="Kinesin-like_fam"/>
</dbReference>
<dbReference type="SMART" id="SM00129">
    <property type="entry name" value="KISc"/>
    <property type="match status" value="1"/>
</dbReference>
<dbReference type="Gene3D" id="3.40.850.10">
    <property type="entry name" value="Kinesin motor domain"/>
    <property type="match status" value="1"/>
</dbReference>
<dbReference type="InterPro" id="IPR008984">
    <property type="entry name" value="SMAD_FHA_dom_sf"/>
</dbReference>
<dbReference type="Gene3D" id="2.60.200.20">
    <property type="match status" value="1"/>
</dbReference>
<dbReference type="PANTHER" id="PTHR47968:SF75">
    <property type="entry name" value="CENTROMERE-ASSOCIATED PROTEIN E"/>
    <property type="match status" value="1"/>
</dbReference>
<organism evidence="1 2">
    <name type="scientific">Durusdinium trenchii</name>
    <dbReference type="NCBI Taxonomy" id="1381693"/>
    <lineage>
        <taxon>Eukaryota</taxon>
        <taxon>Sar</taxon>
        <taxon>Alveolata</taxon>
        <taxon>Dinophyceae</taxon>
        <taxon>Suessiales</taxon>
        <taxon>Symbiodiniaceae</taxon>
        <taxon>Durusdinium</taxon>
    </lineage>
</organism>
<dbReference type="InterPro" id="IPR001752">
    <property type="entry name" value="Kinesin_motor_dom"/>
</dbReference>
<dbReference type="SUPFAM" id="SSF49879">
    <property type="entry name" value="SMAD/FHA domain"/>
    <property type="match status" value="1"/>
</dbReference>
<dbReference type="InterPro" id="IPR027417">
    <property type="entry name" value="P-loop_NTPase"/>
</dbReference>
<protein>
    <submittedName>
        <fullName evidence="1">Kinesin-like protein unc-104 (Uncoordinated protein 104)</fullName>
    </submittedName>
</protein>
<proteinExistence type="predicted"/>
<reference evidence="1 2" key="1">
    <citation type="submission" date="2024-02" db="EMBL/GenBank/DDBJ databases">
        <authorList>
            <person name="Chen Y."/>
            <person name="Shah S."/>
            <person name="Dougan E. K."/>
            <person name="Thang M."/>
            <person name="Chan C."/>
        </authorList>
    </citation>
    <scope>NUCLEOTIDE SEQUENCE [LARGE SCALE GENOMIC DNA]</scope>
</reference>
<accession>A0ABP0L9F8</accession>
<keyword evidence="2" id="KW-1185">Reference proteome</keyword>
<dbReference type="PANTHER" id="PTHR47968">
    <property type="entry name" value="CENTROMERE PROTEIN E"/>
    <property type="match status" value="1"/>
</dbReference>
<dbReference type="PRINTS" id="PR00380">
    <property type="entry name" value="KINESINHEAVY"/>
</dbReference>
<name>A0ABP0L9F8_9DINO</name>